<dbReference type="InterPro" id="IPR019587">
    <property type="entry name" value="Polyketide_cyclase/dehydratase"/>
</dbReference>
<accession>A0ABR8MU69</accession>
<reference evidence="1 2" key="1">
    <citation type="submission" date="2020-09" db="EMBL/GenBank/DDBJ databases">
        <title>Paenibacillus sp. strain PR3 16S rRNA gene Genome sequencing and assembly.</title>
        <authorList>
            <person name="Kim J."/>
        </authorList>
    </citation>
    <scope>NUCLEOTIDE SEQUENCE [LARGE SCALE GENOMIC DNA]</scope>
    <source>
        <strain evidence="1 2">PR3</strain>
    </source>
</reference>
<protein>
    <submittedName>
        <fullName evidence="1">SRPBCC family protein</fullName>
    </submittedName>
</protein>
<proteinExistence type="predicted"/>
<keyword evidence="2" id="KW-1185">Reference proteome</keyword>
<dbReference type="Pfam" id="PF10604">
    <property type="entry name" value="Polyketide_cyc2"/>
    <property type="match status" value="1"/>
</dbReference>
<gene>
    <name evidence="1" type="ORF">H8B09_12155</name>
</gene>
<dbReference type="CDD" id="cd07820">
    <property type="entry name" value="SRPBCC_3"/>
    <property type="match status" value="1"/>
</dbReference>
<dbReference type="Gene3D" id="3.30.530.20">
    <property type="match status" value="1"/>
</dbReference>
<comment type="caution">
    <text evidence="1">The sequence shown here is derived from an EMBL/GenBank/DDBJ whole genome shotgun (WGS) entry which is preliminary data.</text>
</comment>
<sequence length="152" mass="17964">MITLRTEIIINAPIQICFDYARDIEVHTKTVWPHTRELAVDGVREGRIGPGDSVTFEAKHLFVRQRLTSKIIEYQEPELFTDVMQRGIFKSLRHRHEFIEQDEKTLMIDILRFEAPLGIVGKIIEQLILKKYIKSFLEYRNNKLKKLIEENV</sequence>
<dbReference type="SUPFAM" id="SSF55961">
    <property type="entry name" value="Bet v1-like"/>
    <property type="match status" value="1"/>
</dbReference>
<organism evidence="1 2">
    <name type="scientific">Paenibacillus terricola</name>
    <dbReference type="NCBI Taxonomy" id="2763503"/>
    <lineage>
        <taxon>Bacteria</taxon>
        <taxon>Bacillati</taxon>
        <taxon>Bacillota</taxon>
        <taxon>Bacilli</taxon>
        <taxon>Bacillales</taxon>
        <taxon>Paenibacillaceae</taxon>
        <taxon>Paenibacillus</taxon>
    </lineage>
</organism>
<evidence type="ECO:0000313" key="2">
    <source>
        <dbReference type="Proteomes" id="UP000609346"/>
    </source>
</evidence>
<dbReference type="EMBL" id="JACXZA010000002">
    <property type="protein sequence ID" value="MBD3919508.1"/>
    <property type="molecule type" value="Genomic_DNA"/>
</dbReference>
<evidence type="ECO:0000313" key="1">
    <source>
        <dbReference type="EMBL" id="MBD3919508.1"/>
    </source>
</evidence>
<dbReference type="Proteomes" id="UP000609346">
    <property type="component" value="Unassembled WGS sequence"/>
</dbReference>
<name>A0ABR8MU69_9BACL</name>
<dbReference type="InterPro" id="IPR023393">
    <property type="entry name" value="START-like_dom_sf"/>
</dbReference>